<dbReference type="eggNOG" id="COG1802">
    <property type="taxonomic scope" value="Bacteria"/>
</dbReference>
<evidence type="ECO:0000259" key="5">
    <source>
        <dbReference type="PROSITE" id="PS50949"/>
    </source>
</evidence>
<dbReference type="GO" id="GO:0003700">
    <property type="term" value="F:DNA-binding transcription factor activity"/>
    <property type="evidence" value="ECO:0007669"/>
    <property type="project" value="InterPro"/>
</dbReference>
<evidence type="ECO:0000313" key="6">
    <source>
        <dbReference type="EMBL" id="ADI04046.1"/>
    </source>
</evidence>
<dbReference type="SMART" id="SM00345">
    <property type="entry name" value="HTH_GNTR"/>
    <property type="match status" value="1"/>
</dbReference>
<keyword evidence="3" id="KW-0804">Transcription</keyword>
<evidence type="ECO:0000256" key="3">
    <source>
        <dbReference type="ARBA" id="ARBA00023163"/>
    </source>
</evidence>
<dbReference type="GO" id="GO:0003677">
    <property type="term" value="F:DNA binding"/>
    <property type="evidence" value="ECO:0007669"/>
    <property type="project" value="UniProtKB-KW"/>
</dbReference>
<dbReference type="EMBL" id="CP002047">
    <property type="protein sequence ID" value="ADI04046.1"/>
    <property type="molecule type" value="Genomic_DNA"/>
</dbReference>
<feature type="domain" description="HTH gntR-type" evidence="5">
    <location>
        <begin position="13"/>
        <end position="79"/>
    </location>
</feature>
<dbReference type="Gene3D" id="1.10.10.10">
    <property type="entry name" value="Winged helix-like DNA-binding domain superfamily/Winged helix DNA-binding domain"/>
    <property type="match status" value="1"/>
</dbReference>
<dbReference type="SUPFAM" id="SSF46785">
    <property type="entry name" value="Winged helix' DNA-binding domain"/>
    <property type="match status" value="1"/>
</dbReference>
<dbReference type="AlphaFoldDB" id="D7C658"/>
<name>D7C658_STRBB</name>
<proteinExistence type="predicted"/>
<organism evidence="6 7">
    <name type="scientific">Streptomyces bingchenggensis (strain BCW-1)</name>
    <dbReference type="NCBI Taxonomy" id="749414"/>
    <lineage>
        <taxon>Bacteria</taxon>
        <taxon>Bacillati</taxon>
        <taxon>Actinomycetota</taxon>
        <taxon>Actinomycetes</taxon>
        <taxon>Kitasatosporales</taxon>
        <taxon>Streptomycetaceae</taxon>
        <taxon>Streptomyces</taxon>
    </lineage>
</organism>
<sequence>MPEVENLAIKREDCLGERVAHELRVQVISGRLRSGTHLVEGQLAERFDVSRGPVRDALRRLEAEVWSPPSGAGCTSPAWAPRMSKSSTPCATPWRAWP</sequence>
<feature type="region of interest" description="Disordered" evidence="4">
    <location>
        <begin position="68"/>
        <end position="98"/>
    </location>
</feature>
<keyword evidence="7" id="KW-1185">Reference proteome</keyword>
<dbReference type="PANTHER" id="PTHR43537">
    <property type="entry name" value="TRANSCRIPTIONAL REGULATOR, GNTR FAMILY"/>
    <property type="match status" value="1"/>
</dbReference>
<reference evidence="6 7" key="1">
    <citation type="journal article" date="2010" name="J. Bacteriol.">
        <title>Genome sequence of the milbemycin-producing bacterium Streptomyces bingchenggensis.</title>
        <authorList>
            <person name="Wang X.J."/>
            <person name="Yan Y.J."/>
            <person name="Zhang B."/>
            <person name="An J."/>
            <person name="Wang J.J."/>
            <person name="Tian J."/>
            <person name="Jiang L."/>
            <person name="Chen Y.H."/>
            <person name="Huang S.X."/>
            <person name="Yin M."/>
            <person name="Zhang J."/>
            <person name="Gao A.L."/>
            <person name="Liu C.X."/>
            <person name="Zhu Z.X."/>
            <person name="Xiang W.S."/>
        </authorList>
    </citation>
    <scope>NUCLEOTIDE SEQUENCE [LARGE SCALE GENOMIC DNA]</scope>
    <source>
        <strain evidence="6 7">BCW-1</strain>
    </source>
</reference>
<dbReference type="Proteomes" id="UP000000377">
    <property type="component" value="Chromosome"/>
</dbReference>
<dbReference type="InterPro" id="IPR036388">
    <property type="entry name" value="WH-like_DNA-bd_sf"/>
</dbReference>
<dbReference type="PANTHER" id="PTHR43537:SF24">
    <property type="entry name" value="GLUCONATE OPERON TRANSCRIPTIONAL REPRESSOR"/>
    <property type="match status" value="1"/>
</dbReference>
<dbReference type="STRING" id="749414.SBI_00925"/>
<keyword evidence="2" id="KW-0238">DNA-binding</keyword>
<keyword evidence="1" id="KW-0805">Transcription regulation</keyword>
<accession>D7C658</accession>
<evidence type="ECO:0000256" key="2">
    <source>
        <dbReference type="ARBA" id="ARBA00023125"/>
    </source>
</evidence>
<evidence type="ECO:0000256" key="4">
    <source>
        <dbReference type="SAM" id="MobiDB-lite"/>
    </source>
</evidence>
<dbReference type="KEGG" id="sbh:SBI_00925"/>
<dbReference type="Pfam" id="PF00392">
    <property type="entry name" value="GntR"/>
    <property type="match status" value="1"/>
</dbReference>
<dbReference type="InterPro" id="IPR036390">
    <property type="entry name" value="WH_DNA-bd_sf"/>
</dbReference>
<protein>
    <submittedName>
        <fullName evidence="6">GntR family transcriptional regulator</fullName>
    </submittedName>
</protein>
<gene>
    <name evidence="6" type="ordered locus">SBI_00925</name>
</gene>
<evidence type="ECO:0000256" key="1">
    <source>
        <dbReference type="ARBA" id="ARBA00023015"/>
    </source>
</evidence>
<dbReference type="InterPro" id="IPR000524">
    <property type="entry name" value="Tscrpt_reg_HTH_GntR"/>
</dbReference>
<evidence type="ECO:0000313" key="7">
    <source>
        <dbReference type="Proteomes" id="UP000000377"/>
    </source>
</evidence>
<dbReference type="HOGENOM" id="CLU_2332322_0_0_11"/>
<dbReference type="PROSITE" id="PS50949">
    <property type="entry name" value="HTH_GNTR"/>
    <property type="match status" value="1"/>
</dbReference>